<keyword evidence="4" id="KW-0808">Transferase</keyword>
<gene>
    <name evidence="10" type="ORF">VOLCADRAFT_98536</name>
</gene>
<keyword evidence="5 8" id="KW-0812">Transmembrane</keyword>
<evidence type="ECO:0000313" key="10">
    <source>
        <dbReference type="EMBL" id="EFJ41478.1"/>
    </source>
</evidence>
<protein>
    <recommendedName>
        <fullName evidence="9">Wax synthase domain-containing protein</fullName>
    </recommendedName>
</protein>
<dbReference type="PANTHER" id="PTHR31595">
    <property type="entry name" value="LONG-CHAIN-ALCOHOL O-FATTY-ACYLTRANSFERASE 3-RELATED"/>
    <property type="match status" value="1"/>
</dbReference>
<dbReference type="eggNOG" id="ENOG502QSCR">
    <property type="taxonomic scope" value="Eukaryota"/>
</dbReference>
<reference evidence="10 11" key="1">
    <citation type="journal article" date="2010" name="Science">
        <title>Genomic analysis of organismal complexity in the multicellular green alga Volvox carteri.</title>
        <authorList>
            <person name="Prochnik S.E."/>
            <person name="Umen J."/>
            <person name="Nedelcu A.M."/>
            <person name="Hallmann A."/>
            <person name="Miller S.M."/>
            <person name="Nishii I."/>
            <person name="Ferris P."/>
            <person name="Kuo A."/>
            <person name="Mitros T."/>
            <person name="Fritz-Laylin L.K."/>
            <person name="Hellsten U."/>
            <person name="Chapman J."/>
            <person name="Simakov O."/>
            <person name="Rensing S.A."/>
            <person name="Terry A."/>
            <person name="Pangilinan J."/>
            <person name="Kapitonov V."/>
            <person name="Jurka J."/>
            <person name="Salamov A."/>
            <person name="Shapiro H."/>
            <person name="Schmutz J."/>
            <person name="Grimwood J."/>
            <person name="Lindquist E."/>
            <person name="Lucas S."/>
            <person name="Grigoriev I.V."/>
            <person name="Schmitt R."/>
            <person name="Kirk D."/>
            <person name="Rokhsar D.S."/>
        </authorList>
    </citation>
    <scope>NUCLEOTIDE SEQUENCE [LARGE SCALE GENOMIC DNA]</scope>
    <source>
        <strain evidence="11">f. Nagariensis / Eve</strain>
    </source>
</reference>
<evidence type="ECO:0000259" key="9">
    <source>
        <dbReference type="Pfam" id="PF13813"/>
    </source>
</evidence>
<dbReference type="Proteomes" id="UP000001058">
    <property type="component" value="Unassembled WGS sequence"/>
</dbReference>
<evidence type="ECO:0000256" key="1">
    <source>
        <dbReference type="ARBA" id="ARBA00004141"/>
    </source>
</evidence>
<evidence type="ECO:0000256" key="8">
    <source>
        <dbReference type="SAM" id="Phobius"/>
    </source>
</evidence>
<comment type="subcellular location">
    <subcellularLocation>
        <location evidence="1">Membrane</location>
        <topology evidence="1">Multi-pass membrane protein</topology>
    </subcellularLocation>
</comment>
<evidence type="ECO:0000256" key="7">
    <source>
        <dbReference type="ARBA" id="ARBA00023136"/>
    </source>
</evidence>
<dbReference type="AlphaFoldDB" id="D8UFL4"/>
<keyword evidence="6 8" id="KW-1133">Transmembrane helix</keyword>
<evidence type="ECO:0000256" key="3">
    <source>
        <dbReference type="ARBA" id="ARBA00007282"/>
    </source>
</evidence>
<evidence type="ECO:0000256" key="5">
    <source>
        <dbReference type="ARBA" id="ARBA00022692"/>
    </source>
</evidence>
<dbReference type="GO" id="GO:0006629">
    <property type="term" value="P:lipid metabolic process"/>
    <property type="evidence" value="ECO:0007669"/>
    <property type="project" value="InterPro"/>
</dbReference>
<evidence type="ECO:0000256" key="2">
    <source>
        <dbReference type="ARBA" id="ARBA00005179"/>
    </source>
</evidence>
<feature type="transmembrane region" description="Helical" evidence="8">
    <location>
        <begin position="127"/>
        <end position="146"/>
    </location>
</feature>
<comment type="similarity">
    <text evidence="3">Belongs to the wax synthase family.</text>
</comment>
<dbReference type="KEGG" id="vcn:VOLCADRAFT_98536"/>
<dbReference type="RefSeq" id="XP_002957423.1">
    <property type="nucleotide sequence ID" value="XM_002957377.1"/>
</dbReference>
<organism evidence="11">
    <name type="scientific">Volvox carteri f. nagariensis</name>
    <dbReference type="NCBI Taxonomy" id="3068"/>
    <lineage>
        <taxon>Eukaryota</taxon>
        <taxon>Viridiplantae</taxon>
        <taxon>Chlorophyta</taxon>
        <taxon>core chlorophytes</taxon>
        <taxon>Chlorophyceae</taxon>
        <taxon>CS clade</taxon>
        <taxon>Chlamydomonadales</taxon>
        <taxon>Volvocaceae</taxon>
        <taxon>Volvox</taxon>
    </lineage>
</organism>
<dbReference type="GO" id="GO:0016020">
    <property type="term" value="C:membrane"/>
    <property type="evidence" value="ECO:0007669"/>
    <property type="project" value="UniProtKB-SubCell"/>
</dbReference>
<accession>D8UFL4</accession>
<keyword evidence="11" id="KW-1185">Reference proteome</keyword>
<dbReference type="InParanoid" id="D8UFL4"/>
<dbReference type="PANTHER" id="PTHR31595:SF57">
    <property type="entry name" value="OS04G0481900 PROTEIN"/>
    <property type="match status" value="1"/>
</dbReference>
<name>D8UFL4_VOLCA</name>
<comment type="pathway">
    <text evidence="2">Secondary metabolite biosynthesis.</text>
</comment>
<proteinExistence type="inferred from homology"/>
<evidence type="ECO:0000256" key="4">
    <source>
        <dbReference type="ARBA" id="ARBA00022679"/>
    </source>
</evidence>
<dbReference type="OrthoDB" id="1077582at2759"/>
<feature type="domain" description="Wax synthase" evidence="9">
    <location>
        <begin position="184"/>
        <end position="242"/>
    </location>
</feature>
<dbReference type="InterPro" id="IPR044851">
    <property type="entry name" value="Wax_synthase"/>
</dbReference>
<dbReference type="STRING" id="3068.D8UFL4"/>
<dbReference type="InterPro" id="IPR032805">
    <property type="entry name" value="Wax_synthase_dom"/>
</dbReference>
<dbReference type="Pfam" id="PF13813">
    <property type="entry name" value="MBOAT_2"/>
    <property type="match status" value="1"/>
</dbReference>
<dbReference type="EMBL" id="GL378394">
    <property type="protein sequence ID" value="EFJ41478.1"/>
    <property type="molecule type" value="Genomic_DNA"/>
</dbReference>
<evidence type="ECO:0000313" key="11">
    <source>
        <dbReference type="Proteomes" id="UP000001058"/>
    </source>
</evidence>
<dbReference type="GO" id="GO:0008374">
    <property type="term" value="F:O-acyltransferase activity"/>
    <property type="evidence" value="ECO:0007669"/>
    <property type="project" value="InterPro"/>
</dbReference>
<sequence>MSMTDLPQRLLKLHGFILVALVYCVVVVRPLRPGLPRLLASVPAFLVFSLCPLLVKDSALLSSAVALTTTWVANFKLLSYSGGRGALSHPGIRSGLQWGALLLLPFFPAKSGRTPASTSSRGLLLGLLLKLGVYLGLTAVLVGVELSALARHLIYAVHFWMFVSLCLDAAMPLGSQLLPGIPLQPAMDAPYIATSVREFWGRRYNQIVSATLLETVYKPIVEGRFACGGRLEGSFRMLGFFLLQPVIILAQDGASTAMAKWVPEQLSGSLAARALQTGVTLALVLGSAEWFWAPVESCGADKRALAEVDSAMRWLLARTRSPELLAR</sequence>
<evidence type="ECO:0000256" key="6">
    <source>
        <dbReference type="ARBA" id="ARBA00022989"/>
    </source>
</evidence>
<feature type="transmembrane region" description="Helical" evidence="8">
    <location>
        <begin position="13"/>
        <end position="31"/>
    </location>
</feature>
<keyword evidence="7 8" id="KW-0472">Membrane</keyword>
<dbReference type="GeneID" id="9626874"/>